<dbReference type="GO" id="GO:0005840">
    <property type="term" value="C:ribosome"/>
    <property type="evidence" value="ECO:0007669"/>
    <property type="project" value="InterPro"/>
</dbReference>
<sequence length="578" mass="60075">MHQAGRRHAQRAEGRAEGTAAGTTDGRGGVRAGGRRAGAVALLLAGAVVLTACGSGDSASDGKRDLTSDTRRGQGSTGGGQPAPDAPDAPDAAAGEGRSAAPTGEPGDESGRPDVAAPDYLSTFALDVDTASYGYARRTLGDGRLPAPEEVRPEEFVNSFRQGYERPKGSGFSVNVDGARIGAGKGGGGGTGASDWSLLRVGLATEAAPSTAERPPAALTFVVDISGSMAETGRLDLVRKSLAVLTDELRDDDSVSLVTFSDAAETRLPMTRLQGNRNRIKDAVDEMRPEQSTNVEAGITRGYEESVEGHRKGATNRVVLLSDALANTGDTEADGILERIDSTRREYGITLFGVGVGSDYGDAFMERLTNKGDGNTTYVGDEAQARKVFVDQLPAHLEIRARDAKAQVAFDQKTVKQFRLIGYENRKVADEDFRDDSVDGGEVGPGHTVTALYAVRLREGASGTVAKATVRWLDPKTRKAREETGTATTGAIDGSLWGGAGERLQVAAVAAYFADHLRGGDLPGAPGLGELASRAAGLAETTEDSSVTKLAKAIGQADRIERGSGTDDAPGADEGEIG</sequence>
<name>B1VX28_STRGG</name>
<dbReference type="Pfam" id="PF12034">
    <property type="entry name" value="YfbK_C"/>
    <property type="match status" value="1"/>
</dbReference>
<dbReference type="RefSeq" id="WP_012380916.1">
    <property type="nucleotide sequence ID" value="NC_010572.1"/>
</dbReference>
<dbReference type="InterPro" id="IPR000589">
    <property type="entry name" value="Ribosomal_uS15"/>
</dbReference>
<dbReference type="eggNOG" id="COG2304">
    <property type="taxonomic scope" value="Bacteria"/>
</dbReference>
<dbReference type="AlphaFoldDB" id="B1VX28"/>
<dbReference type="PANTHER" id="PTHR10579">
    <property type="entry name" value="CALCIUM-ACTIVATED CHLORIDE CHANNEL REGULATOR"/>
    <property type="match status" value="1"/>
</dbReference>
<dbReference type="InterPro" id="IPR021908">
    <property type="entry name" value="YfbK_C"/>
</dbReference>
<feature type="region of interest" description="Disordered" evidence="1">
    <location>
        <begin position="1"/>
        <end position="32"/>
    </location>
</feature>
<feature type="compositionally biased region" description="Basic and acidic residues" evidence="1">
    <location>
        <begin position="60"/>
        <end position="72"/>
    </location>
</feature>
<gene>
    <name evidence="3" type="ordered locus">SGR_4845</name>
</gene>
<dbReference type="SUPFAM" id="SSF53300">
    <property type="entry name" value="vWA-like"/>
    <property type="match status" value="1"/>
</dbReference>
<evidence type="ECO:0000256" key="1">
    <source>
        <dbReference type="SAM" id="MobiDB-lite"/>
    </source>
</evidence>
<dbReference type="GO" id="GO:0003735">
    <property type="term" value="F:structural constituent of ribosome"/>
    <property type="evidence" value="ECO:0007669"/>
    <property type="project" value="InterPro"/>
</dbReference>
<dbReference type="EMBL" id="AP009493">
    <property type="protein sequence ID" value="BAG21674.1"/>
    <property type="molecule type" value="Genomic_DNA"/>
</dbReference>
<dbReference type="KEGG" id="sgr:SGR_4845"/>
<dbReference type="InterPro" id="IPR022156">
    <property type="entry name" value="Uncharacterised_YfbK_N"/>
</dbReference>
<proteinExistence type="predicted"/>
<dbReference type="Pfam" id="PF00092">
    <property type="entry name" value="VWA"/>
    <property type="match status" value="1"/>
</dbReference>
<reference evidence="4" key="1">
    <citation type="journal article" date="2008" name="J. Bacteriol.">
        <title>Genome sequence of the streptomycin-producing microorganism Streptomyces griseus IFO 13350.</title>
        <authorList>
            <person name="Ohnishi Y."/>
            <person name="Ishikawa J."/>
            <person name="Hara H."/>
            <person name="Suzuki H."/>
            <person name="Ikenoya M."/>
            <person name="Ikeda H."/>
            <person name="Yamashita A."/>
            <person name="Hattori M."/>
            <person name="Horinouchi S."/>
        </authorList>
    </citation>
    <scope>NUCLEOTIDE SEQUENCE [LARGE SCALE GENOMIC DNA]</scope>
    <source>
        <strain evidence="4">JCM 4626 / NBRC 13350</strain>
    </source>
</reference>
<feature type="region of interest" description="Disordered" evidence="1">
    <location>
        <begin position="539"/>
        <end position="578"/>
    </location>
</feature>
<dbReference type="InterPro" id="IPR051266">
    <property type="entry name" value="CLCR"/>
</dbReference>
<dbReference type="GO" id="GO:0006412">
    <property type="term" value="P:translation"/>
    <property type="evidence" value="ECO:0007669"/>
    <property type="project" value="InterPro"/>
</dbReference>
<evidence type="ECO:0000259" key="2">
    <source>
        <dbReference type="PROSITE" id="PS50234"/>
    </source>
</evidence>
<dbReference type="PROSITE" id="PS00362">
    <property type="entry name" value="RIBOSOMAL_S15"/>
    <property type="match status" value="1"/>
</dbReference>
<dbReference type="SMART" id="SM00327">
    <property type="entry name" value="VWA"/>
    <property type="match status" value="1"/>
</dbReference>
<evidence type="ECO:0000313" key="4">
    <source>
        <dbReference type="Proteomes" id="UP000001685"/>
    </source>
</evidence>
<evidence type="ECO:0000313" key="3">
    <source>
        <dbReference type="EMBL" id="BAG21674.1"/>
    </source>
</evidence>
<dbReference type="InterPro" id="IPR036465">
    <property type="entry name" value="vWFA_dom_sf"/>
</dbReference>
<dbReference type="PROSITE" id="PS50234">
    <property type="entry name" value="VWFA"/>
    <property type="match status" value="1"/>
</dbReference>
<dbReference type="Proteomes" id="UP000001685">
    <property type="component" value="Chromosome"/>
</dbReference>
<dbReference type="Gene3D" id="3.40.50.410">
    <property type="entry name" value="von Willebrand factor, type A domain"/>
    <property type="match status" value="1"/>
</dbReference>
<dbReference type="PANTHER" id="PTHR10579:SF43">
    <property type="entry name" value="ZINC FINGER (C3HC4-TYPE RING FINGER) FAMILY PROTEIN"/>
    <property type="match status" value="1"/>
</dbReference>
<dbReference type="Pfam" id="PF12450">
    <property type="entry name" value="vWF_A"/>
    <property type="match status" value="1"/>
</dbReference>
<accession>B1VX28</accession>
<feature type="domain" description="VWFA" evidence="2">
    <location>
        <begin position="218"/>
        <end position="397"/>
    </location>
</feature>
<dbReference type="HOGENOM" id="CLU_019123_3_1_11"/>
<feature type="region of interest" description="Disordered" evidence="1">
    <location>
        <begin position="54"/>
        <end position="117"/>
    </location>
</feature>
<organism evidence="3 4">
    <name type="scientific">Streptomyces griseus subsp. griseus (strain JCM 4626 / CBS 651.72 / NBRC 13350 / KCC S-0626 / ISP 5235)</name>
    <dbReference type="NCBI Taxonomy" id="455632"/>
    <lineage>
        <taxon>Bacteria</taxon>
        <taxon>Bacillati</taxon>
        <taxon>Actinomycetota</taxon>
        <taxon>Actinomycetes</taxon>
        <taxon>Kitasatosporales</taxon>
        <taxon>Streptomycetaceae</taxon>
        <taxon>Streptomyces</taxon>
    </lineage>
</organism>
<protein>
    <recommendedName>
        <fullName evidence="2">VWFA domain-containing protein</fullName>
    </recommendedName>
</protein>
<dbReference type="InterPro" id="IPR002035">
    <property type="entry name" value="VWF_A"/>
</dbReference>